<gene>
    <name evidence="4" type="ORF">Val02_50640</name>
</gene>
<dbReference type="InterPro" id="IPR052016">
    <property type="entry name" value="Bact_Sigma-Reg"/>
</dbReference>
<dbReference type="InterPro" id="IPR001932">
    <property type="entry name" value="PPM-type_phosphatase-like_dom"/>
</dbReference>
<evidence type="ECO:0000256" key="1">
    <source>
        <dbReference type="ARBA" id="ARBA00022801"/>
    </source>
</evidence>
<dbReference type="RefSeq" id="WP_203901672.1">
    <property type="nucleotide sequence ID" value="NZ_BOPF01000019.1"/>
</dbReference>
<dbReference type="Pfam" id="PF07228">
    <property type="entry name" value="SpoIIE"/>
    <property type="match status" value="1"/>
</dbReference>
<name>A0A8J4DSS3_9ACTN</name>
<proteinExistence type="predicted"/>
<evidence type="ECO:0000259" key="3">
    <source>
        <dbReference type="SMART" id="SM00331"/>
    </source>
</evidence>
<dbReference type="InterPro" id="IPR036457">
    <property type="entry name" value="PPM-type-like_dom_sf"/>
</dbReference>
<protein>
    <recommendedName>
        <fullName evidence="3">PPM-type phosphatase domain-containing protein</fullName>
    </recommendedName>
</protein>
<keyword evidence="1" id="KW-0378">Hydrolase</keyword>
<evidence type="ECO:0000256" key="2">
    <source>
        <dbReference type="SAM" id="MobiDB-lite"/>
    </source>
</evidence>
<organism evidence="4 5">
    <name type="scientific">Virgisporangium aliadipatigenens</name>
    <dbReference type="NCBI Taxonomy" id="741659"/>
    <lineage>
        <taxon>Bacteria</taxon>
        <taxon>Bacillati</taxon>
        <taxon>Actinomycetota</taxon>
        <taxon>Actinomycetes</taxon>
        <taxon>Micromonosporales</taxon>
        <taxon>Micromonosporaceae</taxon>
        <taxon>Virgisporangium</taxon>
    </lineage>
</organism>
<feature type="region of interest" description="Disordered" evidence="2">
    <location>
        <begin position="1"/>
        <end position="35"/>
    </location>
</feature>
<dbReference type="PANTHER" id="PTHR43156">
    <property type="entry name" value="STAGE II SPORULATION PROTEIN E-RELATED"/>
    <property type="match status" value="1"/>
</dbReference>
<dbReference type="Proteomes" id="UP000619260">
    <property type="component" value="Unassembled WGS sequence"/>
</dbReference>
<sequence>MVVDDLDPNAAPDAPRPAAAPPAPPPRSVAAGDRDGWGDVVEALDEGVVVVDEASGTVAGVNAEARDVLGAVRVGAPAADLGLVEDAHGPGEIRTGDRVIRTRRVPLPRGRSAWFVRDVSDDVRRIDAVLAERLRARFLADCAARLGVLLHPDRTAAVAVGLAVPALADLAVLVTRGRRGRVRWWRAEVCPRPGEGRAVVEHGESRASALPAALRDLIGAAAPVPVRDADAPALLDGFLPAGRRAEDVVDAVAVALDSGGVAPAVLVLARYPDGRGAFDLEDWPTVDGFVQRCGLALAASATFAEQGRMAEAFRAHAAPPPLPDVPGVELGAALRHGQDLARVGGDFYQAWAEPNGGMLFAVGDVCGKGVPAAGLNALVRHTLSGLWRVERRPARLVHLLNDVIVEANENADTVRFVTGVVGRVTRGRGGLDVTLAGGGHVPPLVLRRDAAVEQLPLAGLAMGVTAGAEPVEHTVHLRPGETVVVVSDGVTEARGRGGEMFGTAHLPIELARCAGMPAAAVAERLEMLALAWAGGVPHDDVTVFVVQAPAARSARHLQSVTTDSSTDGGTDA</sequence>
<evidence type="ECO:0000313" key="5">
    <source>
        <dbReference type="Proteomes" id="UP000619260"/>
    </source>
</evidence>
<dbReference type="SUPFAM" id="SSF81606">
    <property type="entry name" value="PP2C-like"/>
    <property type="match status" value="1"/>
</dbReference>
<dbReference type="PANTHER" id="PTHR43156:SF2">
    <property type="entry name" value="STAGE II SPORULATION PROTEIN E"/>
    <property type="match status" value="1"/>
</dbReference>
<feature type="compositionally biased region" description="Pro residues" evidence="2">
    <location>
        <begin position="14"/>
        <end position="27"/>
    </location>
</feature>
<dbReference type="AlphaFoldDB" id="A0A8J4DSS3"/>
<dbReference type="EMBL" id="BOPF01000019">
    <property type="protein sequence ID" value="GIJ48178.1"/>
    <property type="molecule type" value="Genomic_DNA"/>
</dbReference>
<keyword evidence="5" id="KW-1185">Reference proteome</keyword>
<dbReference type="GO" id="GO:0016791">
    <property type="term" value="F:phosphatase activity"/>
    <property type="evidence" value="ECO:0007669"/>
    <property type="project" value="TreeGrafter"/>
</dbReference>
<evidence type="ECO:0000313" key="4">
    <source>
        <dbReference type="EMBL" id="GIJ48178.1"/>
    </source>
</evidence>
<reference evidence="4" key="1">
    <citation type="submission" date="2021-01" db="EMBL/GenBank/DDBJ databases">
        <title>Whole genome shotgun sequence of Virgisporangium aliadipatigenens NBRC 105644.</title>
        <authorList>
            <person name="Komaki H."/>
            <person name="Tamura T."/>
        </authorList>
    </citation>
    <scope>NUCLEOTIDE SEQUENCE</scope>
    <source>
        <strain evidence="4">NBRC 105644</strain>
    </source>
</reference>
<dbReference type="SMART" id="SM00331">
    <property type="entry name" value="PP2C_SIG"/>
    <property type="match status" value="1"/>
</dbReference>
<comment type="caution">
    <text evidence="4">The sequence shown here is derived from an EMBL/GenBank/DDBJ whole genome shotgun (WGS) entry which is preliminary data.</text>
</comment>
<dbReference type="Gene3D" id="3.60.40.10">
    <property type="entry name" value="PPM-type phosphatase domain"/>
    <property type="match status" value="1"/>
</dbReference>
<feature type="domain" description="PPM-type phosphatase" evidence="3">
    <location>
        <begin position="325"/>
        <end position="548"/>
    </location>
</feature>
<accession>A0A8J4DSS3</accession>